<organism evidence="2 3">
    <name type="scientific">Steinernema hermaphroditum</name>
    <dbReference type="NCBI Taxonomy" id="289476"/>
    <lineage>
        <taxon>Eukaryota</taxon>
        <taxon>Metazoa</taxon>
        <taxon>Ecdysozoa</taxon>
        <taxon>Nematoda</taxon>
        <taxon>Chromadorea</taxon>
        <taxon>Rhabditida</taxon>
        <taxon>Tylenchina</taxon>
        <taxon>Panagrolaimomorpha</taxon>
        <taxon>Strongyloidoidea</taxon>
        <taxon>Steinernematidae</taxon>
        <taxon>Steinernema</taxon>
    </lineage>
</organism>
<dbReference type="Proteomes" id="UP001175271">
    <property type="component" value="Unassembled WGS sequence"/>
</dbReference>
<reference evidence="2" key="1">
    <citation type="submission" date="2023-06" db="EMBL/GenBank/DDBJ databases">
        <title>Genomic analysis of the entomopathogenic nematode Steinernema hermaphroditum.</title>
        <authorList>
            <person name="Schwarz E.M."/>
            <person name="Heppert J.K."/>
            <person name="Baniya A."/>
            <person name="Schwartz H.T."/>
            <person name="Tan C.-H."/>
            <person name="Antoshechkin I."/>
            <person name="Sternberg P.W."/>
            <person name="Goodrich-Blair H."/>
            <person name="Dillman A.R."/>
        </authorList>
    </citation>
    <scope>NUCLEOTIDE SEQUENCE</scope>
    <source>
        <strain evidence="2">PS9179</strain>
        <tissue evidence="2">Whole animal</tissue>
    </source>
</reference>
<name>A0AA39MB28_9BILA</name>
<comment type="caution">
    <text evidence="2">The sequence shown here is derived from an EMBL/GenBank/DDBJ whole genome shotgun (WGS) entry which is preliminary data.</text>
</comment>
<feature type="transmembrane region" description="Helical" evidence="1">
    <location>
        <begin position="6"/>
        <end position="25"/>
    </location>
</feature>
<proteinExistence type="predicted"/>
<keyword evidence="1" id="KW-1133">Transmembrane helix</keyword>
<dbReference type="EMBL" id="JAUCMV010000001">
    <property type="protein sequence ID" value="KAK0427323.1"/>
    <property type="molecule type" value="Genomic_DNA"/>
</dbReference>
<keyword evidence="1" id="KW-0472">Membrane</keyword>
<evidence type="ECO:0000256" key="1">
    <source>
        <dbReference type="SAM" id="Phobius"/>
    </source>
</evidence>
<evidence type="ECO:0000313" key="3">
    <source>
        <dbReference type="Proteomes" id="UP001175271"/>
    </source>
</evidence>
<sequence length="67" mass="7711">MLASTFVMICFSFALIITMSTEAFVTPHFVMFRRPLYNMDTDGAVTASPFIRQLLNRNTVKFLPFNK</sequence>
<evidence type="ECO:0000313" key="2">
    <source>
        <dbReference type="EMBL" id="KAK0427323.1"/>
    </source>
</evidence>
<gene>
    <name evidence="2" type="ORF">QR680_010169</name>
</gene>
<accession>A0AA39MB28</accession>
<keyword evidence="3" id="KW-1185">Reference proteome</keyword>
<dbReference type="AlphaFoldDB" id="A0AA39MB28"/>
<protein>
    <submittedName>
        <fullName evidence="2">Uncharacterized protein</fullName>
    </submittedName>
</protein>
<keyword evidence="1" id="KW-0812">Transmembrane</keyword>